<dbReference type="EMBL" id="JAVRIB010000009">
    <property type="protein sequence ID" value="MDT0635314.1"/>
    <property type="molecule type" value="Genomic_DNA"/>
</dbReference>
<proteinExistence type="predicted"/>
<name>A0ABU3C1S5_9GAMM</name>
<dbReference type="InterPro" id="IPR025427">
    <property type="entry name" value="DUF4160"/>
</dbReference>
<keyword evidence="2" id="KW-1185">Reference proteome</keyword>
<protein>
    <submittedName>
        <fullName evidence="1">DUF4160 domain-containing protein</fullName>
    </submittedName>
</protein>
<accession>A0ABU3C1S5</accession>
<gene>
    <name evidence="1" type="ORF">RM532_10140</name>
</gene>
<sequence>MPEVSRFYGIIIALYYNDHPPPHFHAKYGDDEATILIDTGKVLDGRLSNRALRLVEEWRALHASELVRNWELARARYPLNRIDPLE</sequence>
<evidence type="ECO:0000313" key="2">
    <source>
        <dbReference type="Proteomes" id="UP001251857"/>
    </source>
</evidence>
<reference evidence="1 2" key="1">
    <citation type="submission" date="2023-09" db="EMBL/GenBank/DDBJ databases">
        <authorList>
            <person name="Rey-Velasco X."/>
        </authorList>
    </citation>
    <scope>NUCLEOTIDE SEQUENCE [LARGE SCALE GENOMIC DNA]</scope>
    <source>
        <strain evidence="1 2">W335</strain>
    </source>
</reference>
<dbReference type="Pfam" id="PF13711">
    <property type="entry name" value="DUF4160"/>
    <property type="match status" value="1"/>
</dbReference>
<dbReference type="RefSeq" id="WP_311653209.1">
    <property type="nucleotide sequence ID" value="NZ_JAVRIB010000009.1"/>
</dbReference>
<evidence type="ECO:0000313" key="1">
    <source>
        <dbReference type="EMBL" id="MDT0635314.1"/>
    </source>
</evidence>
<organism evidence="1 2">
    <name type="scientific">Spectribacter hydrogenoxidans</name>
    <dbReference type="NCBI Taxonomy" id="3075608"/>
    <lineage>
        <taxon>Bacteria</taxon>
        <taxon>Pseudomonadati</taxon>
        <taxon>Pseudomonadota</taxon>
        <taxon>Gammaproteobacteria</taxon>
        <taxon>Salinisphaerales</taxon>
        <taxon>Salinisphaeraceae</taxon>
        <taxon>Spectribacter</taxon>
    </lineage>
</organism>
<dbReference type="Proteomes" id="UP001251857">
    <property type="component" value="Unassembled WGS sequence"/>
</dbReference>
<comment type="caution">
    <text evidence="1">The sequence shown here is derived from an EMBL/GenBank/DDBJ whole genome shotgun (WGS) entry which is preliminary data.</text>
</comment>